<dbReference type="PANTHER" id="PTHR34755">
    <property type="entry name" value="SERINE/ARGININE REPETITIVE MATRIX PROTEIN 3-RELATED"/>
    <property type="match status" value="1"/>
</dbReference>
<feature type="compositionally biased region" description="Basic residues" evidence="1">
    <location>
        <begin position="103"/>
        <end position="112"/>
    </location>
</feature>
<feature type="compositionally biased region" description="Acidic residues" evidence="1">
    <location>
        <begin position="57"/>
        <end position="66"/>
    </location>
</feature>
<feature type="region of interest" description="Disordered" evidence="1">
    <location>
        <begin position="101"/>
        <end position="235"/>
    </location>
</feature>
<name>A0ABR3ZNQ1_9PEZI</name>
<sequence length="658" mass="71287">MPYEGTVTIINNSGKIISTGRQLLNIWKEAKASYDERKAHIRQVRNGTNSAPIPEPSYEEEEDDEVPPLQQAIDYSIDEFDPTPRPQARLYLEDDNRSYVSLRSHRSHRSSRSYRTSNTTRTSKTRSSRREAPSEVGNGSTVSGATQLTRSNLRTLTEVSSVAPSQAPDGYRSPYAEMAPRDMQVSRPAFARAQSEAPRPEHQSRMEVMQRPPMPVATRRSKAKDDSDLAYGNLPPDLATRYDLEAWEEPSDDEDPSKLKNILEDEKQVKSLIRSVEQILDEAHCVQHTASSIIEHLQGNPEAAAAVALTLAELSSILGKLSPSIIGLVKGGSPAVFALLASPQFLIGATAAIGVTVVMFGGWKIIKQLQGEAITTQKVPMAMAAQPLGDAGPRPGSLKRSATMPASTMDGANSLVGSQPQQALVLDNASEVSSIESWRRGIPVFSDDEAELELISPLAHRHHSRGHSGSGFGGGKDLAELDPWDSVSHAGRPDRPPRSSHRSSTGSSVSKSSRRSNSTSHNQRDRDGASSSVSRSKSVASRSSTRAPSEAGTKLSSSSSKPASKAPSRARSVVSTSSSSSKKNRKEDKDSDVQSRAGSERSHRYSSSKSVVSTSSSSSSSSKKDQKKKEDKDEKKPNLLKAMFHKKKTQYAHSAVVV</sequence>
<feature type="compositionally biased region" description="Basic and acidic residues" evidence="1">
    <location>
        <begin position="622"/>
        <end position="637"/>
    </location>
</feature>
<evidence type="ECO:0000313" key="3">
    <source>
        <dbReference type="Proteomes" id="UP001583280"/>
    </source>
</evidence>
<feature type="compositionally biased region" description="Basic and acidic residues" evidence="1">
    <location>
        <begin position="585"/>
        <end position="603"/>
    </location>
</feature>
<evidence type="ECO:0000313" key="2">
    <source>
        <dbReference type="EMBL" id="KAL1901144.1"/>
    </source>
</evidence>
<feature type="region of interest" description="Disordered" evidence="1">
    <location>
        <begin position="41"/>
        <end position="67"/>
    </location>
</feature>
<dbReference type="EMBL" id="JAWDJO010000008">
    <property type="protein sequence ID" value="KAL1901144.1"/>
    <property type="molecule type" value="Genomic_DNA"/>
</dbReference>
<feature type="compositionally biased region" description="Low complexity" evidence="1">
    <location>
        <begin position="556"/>
        <end position="581"/>
    </location>
</feature>
<organism evidence="2 3">
    <name type="scientific">Ceratocystis pirilliformis</name>
    <dbReference type="NCBI Taxonomy" id="259994"/>
    <lineage>
        <taxon>Eukaryota</taxon>
        <taxon>Fungi</taxon>
        <taxon>Dikarya</taxon>
        <taxon>Ascomycota</taxon>
        <taxon>Pezizomycotina</taxon>
        <taxon>Sordariomycetes</taxon>
        <taxon>Hypocreomycetidae</taxon>
        <taxon>Microascales</taxon>
        <taxon>Ceratocystidaceae</taxon>
        <taxon>Ceratocystis</taxon>
    </lineage>
</organism>
<feature type="compositionally biased region" description="Polar residues" evidence="1">
    <location>
        <begin position="137"/>
        <end position="164"/>
    </location>
</feature>
<feature type="compositionally biased region" description="Low complexity" evidence="1">
    <location>
        <begin position="502"/>
        <end position="520"/>
    </location>
</feature>
<feature type="compositionally biased region" description="Low complexity" evidence="1">
    <location>
        <begin position="529"/>
        <end position="544"/>
    </location>
</feature>
<protein>
    <submittedName>
        <fullName evidence="2">Uncharacterized protein</fullName>
    </submittedName>
</protein>
<feature type="region of interest" description="Disordered" evidence="1">
    <location>
        <begin position="461"/>
        <end position="658"/>
    </location>
</feature>
<dbReference type="PANTHER" id="PTHR34755:SF4">
    <property type="entry name" value="F-BOX DOMAIN-CONTAINING PROTEIN"/>
    <property type="match status" value="1"/>
</dbReference>
<dbReference type="Proteomes" id="UP001583280">
    <property type="component" value="Unassembled WGS sequence"/>
</dbReference>
<comment type="caution">
    <text evidence="2">The sequence shown here is derived from an EMBL/GenBank/DDBJ whole genome shotgun (WGS) entry which is preliminary data.</text>
</comment>
<feature type="compositionally biased region" description="Low complexity" evidence="1">
    <location>
        <begin position="113"/>
        <end position="122"/>
    </location>
</feature>
<proteinExistence type="predicted"/>
<accession>A0ABR3ZNQ1</accession>
<feature type="compositionally biased region" description="Low complexity" evidence="1">
    <location>
        <begin position="607"/>
        <end position="621"/>
    </location>
</feature>
<evidence type="ECO:0000256" key="1">
    <source>
        <dbReference type="SAM" id="MobiDB-lite"/>
    </source>
</evidence>
<reference evidence="2 3" key="1">
    <citation type="journal article" date="2024" name="IMA Fungus">
        <title>IMA Genome - F19 : A genome assembly and annotation guide to empower mycologists, including annotated draft genome sequences of Ceratocystis pirilliformis, Diaporthe australafricana, Fusarium ophioides, Paecilomyces lecythidis, and Sporothrix stenoceras.</title>
        <authorList>
            <person name="Aylward J."/>
            <person name="Wilson A.M."/>
            <person name="Visagie C.M."/>
            <person name="Spraker J."/>
            <person name="Barnes I."/>
            <person name="Buitendag C."/>
            <person name="Ceriani C."/>
            <person name="Del Mar Angel L."/>
            <person name="du Plessis D."/>
            <person name="Fuchs T."/>
            <person name="Gasser K."/>
            <person name="Kramer D."/>
            <person name="Li W."/>
            <person name="Munsamy K."/>
            <person name="Piso A."/>
            <person name="Price J.L."/>
            <person name="Sonnekus B."/>
            <person name="Thomas C."/>
            <person name="van der Nest A."/>
            <person name="van Dijk A."/>
            <person name="van Heerden A."/>
            <person name="van Vuuren N."/>
            <person name="Yilmaz N."/>
            <person name="Duong T.A."/>
            <person name="van der Merwe N.A."/>
            <person name="Wingfield M.J."/>
            <person name="Wingfield B.D."/>
        </authorList>
    </citation>
    <scope>NUCLEOTIDE SEQUENCE [LARGE SCALE GENOMIC DNA]</scope>
    <source>
        <strain evidence="2 3">CMW 12675</strain>
    </source>
</reference>
<gene>
    <name evidence="2" type="ORF">Cpir12675_000633</name>
</gene>
<keyword evidence="3" id="KW-1185">Reference proteome</keyword>
<dbReference type="InterPro" id="IPR052109">
    <property type="entry name" value="SRRM_Domain-Containing"/>
</dbReference>